<protein>
    <submittedName>
        <fullName evidence="2">Uncharacterized protein</fullName>
    </submittedName>
</protein>
<name>A0A7R9FXN2_TIMSH</name>
<proteinExistence type="predicted"/>
<feature type="compositionally biased region" description="Basic and acidic residues" evidence="1">
    <location>
        <begin position="126"/>
        <end position="137"/>
    </location>
</feature>
<gene>
    <name evidence="2" type="ORF">TSIB3V08_LOCUS3289</name>
</gene>
<dbReference type="EMBL" id="OC001087">
    <property type="protein sequence ID" value="CAD7259073.1"/>
    <property type="molecule type" value="Genomic_DNA"/>
</dbReference>
<sequence length="227" mass="24692">MKWLEDVNGGTPLPSGSEYDSSLPPTVNEEAIPGDIRKPPETLPDSNECMPILSRSPLGEQNEEIPKGHMTWVECINILGDNSDESTSYIPIVKYGVGTREDECGSTYIASTKCLRDSSDNPIQAKPDKSGRKERIGKNINPPSSKSSPVYNLPPHSSSTPKFSAKPVWNPELPIQRRSISIHFREVKAPPPVSSATGENSATIGQLNVAETGGSSYNVANYKSRRN</sequence>
<evidence type="ECO:0000256" key="1">
    <source>
        <dbReference type="SAM" id="MobiDB-lite"/>
    </source>
</evidence>
<feature type="region of interest" description="Disordered" evidence="1">
    <location>
        <begin position="117"/>
        <end position="169"/>
    </location>
</feature>
<evidence type="ECO:0000313" key="2">
    <source>
        <dbReference type="EMBL" id="CAD7259073.1"/>
    </source>
</evidence>
<accession>A0A7R9FXN2</accession>
<feature type="region of interest" description="Disordered" evidence="1">
    <location>
        <begin position="1"/>
        <end position="45"/>
    </location>
</feature>
<dbReference type="AlphaFoldDB" id="A0A7R9FXN2"/>
<reference evidence="2" key="1">
    <citation type="submission" date="2020-11" db="EMBL/GenBank/DDBJ databases">
        <authorList>
            <person name="Tran Van P."/>
        </authorList>
    </citation>
    <scope>NUCLEOTIDE SEQUENCE</scope>
</reference>
<organism evidence="2">
    <name type="scientific">Timema shepardi</name>
    <name type="common">Walking stick</name>
    <dbReference type="NCBI Taxonomy" id="629360"/>
    <lineage>
        <taxon>Eukaryota</taxon>
        <taxon>Metazoa</taxon>
        <taxon>Ecdysozoa</taxon>
        <taxon>Arthropoda</taxon>
        <taxon>Hexapoda</taxon>
        <taxon>Insecta</taxon>
        <taxon>Pterygota</taxon>
        <taxon>Neoptera</taxon>
        <taxon>Polyneoptera</taxon>
        <taxon>Phasmatodea</taxon>
        <taxon>Timematodea</taxon>
        <taxon>Timematoidea</taxon>
        <taxon>Timematidae</taxon>
        <taxon>Timema</taxon>
    </lineage>
</organism>